<evidence type="ECO:0000259" key="1">
    <source>
        <dbReference type="Pfam" id="PF19843"/>
    </source>
</evidence>
<dbReference type="RefSeq" id="WP_313272308.1">
    <property type="nucleotide sequence ID" value="NZ_JASXSX010000001.1"/>
</dbReference>
<reference evidence="2 3" key="1">
    <citation type="submission" date="2023-06" db="EMBL/GenBank/DDBJ databases">
        <title>Draft genome sequence of Gleimia hominis type strain CCUG 57540T.</title>
        <authorList>
            <person name="Salva-Serra F."/>
            <person name="Cardew S."/>
            <person name="Jensie Markopoulos S."/>
            <person name="Ohlen M."/>
            <person name="Inganas E."/>
            <person name="Svensson-Stadler L."/>
            <person name="Moore E.R.B."/>
        </authorList>
    </citation>
    <scope>NUCLEOTIDE SEQUENCE [LARGE SCALE GENOMIC DNA]</scope>
    <source>
        <strain evidence="2 3">CCUG 57540</strain>
    </source>
</reference>
<comment type="caution">
    <text evidence="2">The sequence shown here is derived from an EMBL/GenBank/DDBJ whole genome shotgun (WGS) entry which is preliminary data.</text>
</comment>
<dbReference type="Proteomes" id="UP001247542">
    <property type="component" value="Unassembled WGS sequence"/>
</dbReference>
<dbReference type="Pfam" id="PF19843">
    <property type="entry name" value="DUF6318"/>
    <property type="match status" value="1"/>
</dbReference>
<dbReference type="InterPro" id="IPR046281">
    <property type="entry name" value="DUF6318"/>
</dbReference>
<organism evidence="2 3">
    <name type="scientific">Gleimia hominis</name>
    <dbReference type="NCBI Taxonomy" id="595468"/>
    <lineage>
        <taxon>Bacteria</taxon>
        <taxon>Bacillati</taxon>
        <taxon>Actinomycetota</taxon>
        <taxon>Actinomycetes</taxon>
        <taxon>Actinomycetales</taxon>
        <taxon>Actinomycetaceae</taxon>
        <taxon>Gleimia</taxon>
    </lineage>
</organism>
<evidence type="ECO:0000313" key="2">
    <source>
        <dbReference type="EMBL" id="MDT3767023.1"/>
    </source>
</evidence>
<dbReference type="EMBL" id="JASXSX010000001">
    <property type="protein sequence ID" value="MDT3767023.1"/>
    <property type="molecule type" value="Genomic_DNA"/>
</dbReference>
<proteinExistence type="predicted"/>
<evidence type="ECO:0000313" key="3">
    <source>
        <dbReference type="Proteomes" id="UP001247542"/>
    </source>
</evidence>
<accession>A0ABU3I9H3</accession>
<feature type="domain" description="DUF6318" evidence="1">
    <location>
        <begin position="5"/>
        <end position="130"/>
    </location>
</feature>
<sequence>MCIPKKGAIKVAQYFTELIGYSYSTLDTRPLEKLCDKKTAQNCLELIESVTKTVEDRSWYKNVDTLDYSFKGAYLPKEDIPGEISFRFIVKGKTYEFYSGIRKGPLKNITDPDQEVVVNLSWKNNSWIVADGTSWFVEEKK</sequence>
<gene>
    <name evidence="2" type="ORF">QS713_02945</name>
</gene>
<keyword evidence="3" id="KW-1185">Reference proteome</keyword>
<protein>
    <submittedName>
        <fullName evidence="2">DUF6318 family protein</fullName>
    </submittedName>
</protein>
<name>A0ABU3I9H3_9ACTO</name>